<protein>
    <submittedName>
        <fullName evidence="3">Uncharacterized protein</fullName>
    </submittedName>
</protein>
<evidence type="ECO:0000256" key="1">
    <source>
        <dbReference type="SAM" id="MobiDB-lite"/>
    </source>
</evidence>
<gene>
    <name evidence="3" type="ORF">A4U43_C07F33580</name>
</gene>
<dbReference type="AlphaFoldDB" id="A0A5P1EGS3"/>
<dbReference type="Proteomes" id="UP000243459">
    <property type="component" value="Chromosome 7"/>
</dbReference>
<organism evidence="3 4">
    <name type="scientific">Asparagus officinalis</name>
    <name type="common">Garden asparagus</name>
    <dbReference type="NCBI Taxonomy" id="4686"/>
    <lineage>
        <taxon>Eukaryota</taxon>
        <taxon>Viridiplantae</taxon>
        <taxon>Streptophyta</taxon>
        <taxon>Embryophyta</taxon>
        <taxon>Tracheophyta</taxon>
        <taxon>Spermatophyta</taxon>
        <taxon>Magnoliopsida</taxon>
        <taxon>Liliopsida</taxon>
        <taxon>Asparagales</taxon>
        <taxon>Asparagaceae</taxon>
        <taxon>Asparagoideae</taxon>
        <taxon>Asparagus</taxon>
    </lineage>
</organism>
<feature type="region of interest" description="Disordered" evidence="1">
    <location>
        <begin position="116"/>
        <end position="144"/>
    </location>
</feature>
<dbReference type="Gramene" id="ONK65096">
    <property type="protein sequence ID" value="ONK65096"/>
    <property type="gene ID" value="A4U43_C07F33580"/>
</dbReference>
<keyword evidence="2" id="KW-0812">Transmembrane</keyword>
<keyword evidence="2" id="KW-1133">Transmembrane helix</keyword>
<feature type="compositionally biased region" description="Basic residues" evidence="1">
    <location>
        <begin position="134"/>
        <end position="143"/>
    </location>
</feature>
<feature type="region of interest" description="Disordered" evidence="1">
    <location>
        <begin position="54"/>
        <end position="93"/>
    </location>
</feature>
<evidence type="ECO:0000313" key="3">
    <source>
        <dbReference type="EMBL" id="ONK65096.1"/>
    </source>
</evidence>
<feature type="transmembrane region" description="Helical" evidence="2">
    <location>
        <begin position="154"/>
        <end position="172"/>
    </location>
</feature>
<accession>A0A5P1EGS3</accession>
<proteinExistence type="predicted"/>
<feature type="compositionally biased region" description="Low complexity" evidence="1">
    <location>
        <begin position="84"/>
        <end position="93"/>
    </location>
</feature>
<keyword evidence="4" id="KW-1185">Reference proteome</keyword>
<dbReference type="EMBL" id="CM007387">
    <property type="protein sequence ID" value="ONK65096.1"/>
    <property type="molecule type" value="Genomic_DNA"/>
</dbReference>
<evidence type="ECO:0000256" key="2">
    <source>
        <dbReference type="SAM" id="Phobius"/>
    </source>
</evidence>
<evidence type="ECO:0000313" key="4">
    <source>
        <dbReference type="Proteomes" id="UP000243459"/>
    </source>
</evidence>
<keyword evidence="2" id="KW-0472">Membrane</keyword>
<name>A0A5P1EGS3_ASPOF</name>
<reference evidence="4" key="1">
    <citation type="journal article" date="2017" name="Nat. Commun.">
        <title>The asparagus genome sheds light on the origin and evolution of a young Y chromosome.</title>
        <authorList>
            <person name="Harkess A."/>
            <person name="Zhou J."/>
            <person name="Xu C."/>
            <person name="Bowers J.E."/>
            <person name="Van der Hulst R."/>
            <person name="Ayyampalayam S."/>
            <person name="Mercati F."/>
            <person name="Riccardi P."/>
            <person name="McKain M.R."/>
            <person name="Kakrana A."/>
            <person name="Tang H."/>
            <person name="Ray J."/>
            <person name="Groenendijk J."/>
            <person name="Arikit S."/>
            <person name="Mathioni S.M."/>
            <person name="Nakano M."/>
            <person name="Shan H."/>
            <person name="Telgmann-Rauber A."/>
            <person name="Kanno A."/>
            <person name="Yue Z."/>
            <person name="Chen H."/>
            <person name="Li W."/>
            <person name="Chen Y."/>
            <person name="Xu X."/>
            <person name="Zhang Y."/>
            <person name="Luo S."/>
            <person name="Chen H."/>
            <person name="Gao J."/>
            <person name="Mao Z."/>
            <person name="Pires J.C."/>
            <person name="Luo M."/>
            <person name="Kudrna D."/>
            <person name="Wing R.A."/>
            <person name="Meyers B.C."/>
            <person name="Yi K."/>
            <person name="Kong H."/>
            <person name="Lavrijsen P."/>
            <person name="Sunseri F."/>
            <person name="Falavigna A."/>
            <person name="Ye Y."/>
            <person name="Leebens-Mack J.H."/>
            <person name="Chen G."/>
        </authorList>
    </citation>
    <scope>NUCLEOTIDE SEQUENCE [LARGE SCALE GENOMIC DNA]</scope>
    <source>
        <strain evidence="4">cv. DH0086</strain>
    </source>
</reference>
<sequence>MGLLSSELGDGEGGNRTRERWAALLSVRCGVLFENFPSIAILKVGRVKPLASSQIPLSHPKRGKLPPNLKSLSDPRPRIPLPPKSSTTNPSSSHFISATIPLRPFRQLTDPSATIPLRPLSVAGDPRPSSRDPIHHHHRRAAHRHEIQSPATRWVVLLLLLLCWAVLLLREIQWQRAPAR</sequence>